<dbReference type="WBParaSite" id="BXY_1060000.1">
    <property type="protein sequence ID" value="BXY_1060000.1"/>
    <property type="gene ID" value="BXY_1060000"/>
</dbReference>
<dbReference type="AlphaFoldDB" id="A0A1I7SC49"/>
<organism evidence="1 2">
    <name type="scientific">Bursaphelenchus xylophilus</name>
    <name type="common">Pinewood nematode worm</name>
    <name type="synonym">Aphelenchoides xylophilus</name>
    <dbReference type="NCBI Taxonomy" id="6326"/>
    <lineage>
        <taxon>Eukaryota</taxon>
        <taxon>Metazoa</taxon>
        <taxon>Ecdysozoa</taxon>
        <taxon>Nematoda</taxon>
        <taxon>Chromadorea</taxon>
        <taxon>Rhabditida</taxon>
        <taxon>Tylenchina</taxon>
        <taxon>Tylenchomorpha</taxon>
        <taxon>Aphelenchoidea</taxon>
        <taxon>Aphelenchoididae</taxon>
        <taxon>Bursaphelenchus</taxon>
    </lineage>
</organism>
<dbReference type="Proteomes" id="UP000095284">
    <property type="component" value="Unplaced"/>
</dbReference>
<accession>A0A1I7SC49</accession>
<protein>
    <submittedName>
        <fullName evidence="2">Pigment dispersing factor</fullName>
    </submittedName>
</protein>
<evidence type="ECO:0000313" key="2">
    <source>
        <dbReference type="WBParaSite" id="BXY_1060000.1"/>
    </source>
</evidence>
<evidence type="ECO:0000313" key="1">
    <source>
        <dbReference type="Proteomes" id="UP000095284"/>
    </source>
</evidence>
<proteinExistence type="predicted"/>
<name>A0A1I7SC49_BURXY</name>
<reference evidence="2" key="1">
    <citation type="submission" date="2016-11" db="UniProtKB">
        <authorList>
            <consortium name="WormBaseParasite"/>
        </authorList>
    </citation>
    <scope>IDENTIFICATION</scope>
</reference>
<sequence length="173" mass="19800">MRLDEVVSISSTYSEAIWTHYTLFVLRRNHQRSSQTTPERVNLPRNHTMISSILVVCTVLASSVIGKPMVSSEQDTQKLYALAELLEAEEVAHKLEERLRDSLVHHDAENLADALDRLNYPEKVEKDGQRALFKPMKVVDDSKNSQYSLQFLDKRSKNFLKLANQAARGFGRK</sequence>